<dbReference type="RefSeq" id="WP_247292265.1">
    <property type="nucleotide sequence ID" value="NZ_JAKNRW010000015.1"/>
</dbReference>
<dbReference type="Gene3D" id="1.50.10.10">
    <property type="match status" value="1"/>
</dbReference>
<protein>
    <submittedName>
        <fullName evidence="4">Glycoside hydrolase family 15 protein</fullName>
    </submittedName>
</protein>
<evidence type="ECO:0000259" key="3">
    <source>
        <dbReference type="Pfam" id="PF19291"/>
    </source>
</evidence>
<dbReference type="PANTHER" id="PTHR31616">
    <property type="entry name" value="TREHALASE"/>
    <property type="match status" value="1"/>
</dbReference>
<dbReference type="InterPro" id="IPR011613">
    <property type="entry name" value="GH15-like"/>
</dbReference>
<feature type="region of interest" description="Disordered" evidence="1">
    <location>
        <begin position="589"/>
        <end position="609"/>
    </location>
</feature>
<accession>A0ABT0F2S3</accession>
<evidence type="ECO:0000313" key="5">
    <source>
        <dbReference type="Proteomes" id="UP001299876"/>
    </source>
</evidence>
<proteinExistence type="predicted"/>
<evidence type="ECO:0000259" key="2">
    <source>
        <dbReference type="Pfam" id="PF00723"/>
    </source>
</evidence>
<sequence>MPLPIEEYAMIGDGHTAGLVGRDGSIDWLCFPCFDSGACFAALLGGAENGRWLIAPREESTTVSRRYREGTLILETDYETASGAVRVIDCMPLSNKRWDVLRIVVGLRGRVAMSMELIIRFDYGSIVPWVSRRDGTLFATAGPDTIELHTPVHTHGEQMTTRADFEVGAGERVPFVLNYRPSHEPDQGAIDAESTLVQTERHWQGWSRRCRFECRWQDAVLRSLLTLKALIYQPTGGIVAAPTTSLPEHPGGVRNWDYRYCWLRDSTFTLNALLLAGYTEEAQAWCGWLLRAVAGSPADMQILYSVTGERRLEEREIPWLPGYLQAAPVRIGNAAAQQFQLDVYGEVMDTLHLARAAGQELQPHAWRIQRALLDFLGSHWQEPDEGIWEVRGPRRHFTHSKVMAWVAFDRGVKAVERYGLEGPVEAWRRTRDQIHAQVCEAGFDVKRKCFTQYYGSTALDASLLLIPLVGFLPADDPRVRTTIAAIERELIVDGLVLRYRVDTATSVDGLPPGEGVFLPCSFWLADCLTVTGRRAEAEALFERLLALRNDVGLLAEEYDPRSGHMQGNFPQALSHMALVNTARLLSLAPDQINEPDRKGERPATAKATP</sequence>
<dbReference type="InterPro" id="IPR008928">
    <property type="entry name" value="6-hairpin_glycosidase_sf"/>
</dbReference>
<dbReference type="PANTHER" id="PTHR31616:SF0">
    <property type="entry name" value="GLUCAN 1,4-ALPHA-GLUCOSIDASE"/>
    <property type="match status" value="1"/>
</dbReference>
<name>A0ABT0F2S3_9PSED</name>
<dbReference type="Pfam" id="PF00723">
    <property type="entry name" value="Glyco_hydro_15"/>
    <property type="match status" value="1"/>
</dbReference>
<feature type="compositionally biased region" description="Basic and acidic residues" evidence="1">
    <location>
        <begin position="594"/>
        <end position="603"/>
    </location>
</feature>
<dbReference type="GO" id="GO:0016787">
    <property type="term" value="F:hydrolase activity"/>
    <property type="evidence" value="ECO:0007669"/>
    <property type="project" value="UniProtKB-KW"/>
</dbReference>
<comment type="caution">
    <text evidence="4">The sequence shown here is derived from an EMBL/GenBank/DDBJ whole genome shotgun (WGS) entry which is preliminary data.</text>
</comment>
<dbReference type="Proteomes" id="UP001299876">
    <property type="component" value="Unassembled WGS sequence"/>
</dbReference>
<dbReference type="EMBL" id="JAKNRW010000015">
    <property type="protein sequence ID" value="MCK1791996.1"/>
    <property type="molecule type" value="Genomic_DNA"/>
</dbReference>
<feature type="domain" description="Trehalase-like N-terminal" evidence="3">
    <location>
        <begin position="3"/>
        <end position="182"/>
    </location>
</feature>
<feature type="domain" description="GH15-like" evidence="2">
    <location>
        <begin position="217"/>
        <end position="582"/>
    </location>
</feature>
<keyword evidence="5" id="KW-1185">Reference proteome</keyword>
<evidence type="ECO:0000256" key="1">
    <source>
        <dbReference type="SAM" id="MobiDB-lite"/>
    </source>
</evidence>
<keyword evidence="4" id="KW-0378">Hydrolase</keyword>
<evidence type="ECO:0000313" key="4">
    <source>
        <dbReference type="EMBL" id="MCK1791996.1"/>
    </source>
</evidence>
<gene>
    <name evidence="4" type="ORF">L9059_17740</name>
</gene>
<organism evidence="4 5">
    <name type="scientific">Pseudomonas violetae</name>
    <dbReference type="NCBI Taxonomy" id="2915813"/>
    <lineage>
        <taxon>Bacteria</taxon>
        <taxon>Pseudomonadati</taxon>
        <taxon>Pseudomonadota</taxon>
        <taxon>Gammaproteobacteria</taxon>
        <taxon>Pseudomonadales</taxon>
        <taxon>Pseudomonadaceae</taxon>
        <taxon>Pseudomonas</taxon>
    </lineage>
</organism>
<dbReference type="InterPro" id="IPR012341">
    <property type="entry name" value="6hp_glycosidase-like_sf"/>
</dbReference>
<dbReference type="Pfam" id="PF19291">
    <property type="entry name" value="TREH_N"/>
    <property type="match status" value="1"/>
</dbReference>
<dbReference type="SUPFAM" id="SSF48208">
    <property type="entry name" value="Six-hairpin glycosidases"/>
    <property type="match status" value="1"/>
</dbReference>
<dbReference type="InterPro" id="IPR045582">
    <property type="entry name" value="Trehalase-like_N"/>
</dbReference>
<reference evidence="4 5" key="1">
    <citation type="submission" date="2022-02" db="EMBL/GenBank/DDBJ databases">
        <title>Comparative genomics of the first Antarctic Pseudomonas spp. capable of biotransforming 2,4,6-Trinitrotoluene.</title>
        <authorList>
            <person name="Cabrera M.A."/>
            <person name="Marquez S.L."/>
            <person name="Perez-Donoso J.M."/>
        </authorList>
    </citation>
    <scope>NUCLEOTIDE SEQUENCE [LARGE SCALE GENOMIC DNA]</scope>
    <source>
        <strain evidence="4 5">TNT19</strain>
    </source>
</reference>